<dbReference type="InterPro" id="IPR001680">
    <property type="entry name" value="WD40_rpt"/>
</dbReference>
<evidence type="ECO:0000256" key="6">
    <source>
        <dbReference type="ARBA" id="ARBA00043913"/>
    </source>
</evidence>
<evidence type="ECO:0000256" key="1">
    <source>
        <dbReference type="ARBA" id="ARBA00004570"/>
    </source>
</evidence>
<gene>
    <name evidence="8" type="ORF">UA08_09161</name>
</gene>
<keyword evidence="2 7" id="KW-0853">WD repeat</keyword>
<keyword evidence="3" id="KW-0677">Repeat</keyword>
<dbReference type="Pfam" id="PF00400">
    <property type="entry name" value="WD40"/>
    <property type="match status" value="1"/>
</dbReference>
<evidence type="ECO:0000256" key="7">
    <source>
        <dbReference type="PROSITE-ProRule" id="PRU00221"/>
    </source>
</evidence>
<dbReference type="InterPro" id="IPR036322">
    <property type="entry name" value="WD40_repeat_dom_sf"/>
</dbReference>
<evidence type="ECO:0000313" key="8">
    <source>
        <dbReference type="EMBL" id="OKL55552.1"/>
    </source>
</evidence>
<evidence type="ECO:0000313" key="9">
    <source>
        <dbReference type="Proteomes" id="UP000214365"/>
    </source>
</evidence>
<dbReference type="SUPFAM" id="SSF50978">
    <property type="entry name" value="WD40 repeat-like"/>
    <property type="match status" value="1"/>
</dbReference>
<dbReference type="GO" id="GO:1990234">
    <property type="term" value="C:transferase complex"/>
    <property type="evidence" value="ECO:0007669"/>
    <property type="project" value="UniProtKB-ARBA"/>
</dbReference>
<evidence type="ECO:0000256" key="5">
    <source>
        <dbReference type="ARBA" id="ARBA00039789"/>
    </source>
</evidence>
<dbReference type="RefSeq" id="XP_020115673.1">
    <property type="nucleotide sequence ID" value="XM_020264145.1"/>
</dbReference>
<comment type="subcellular location">
    <subcellularLocation>
        <location evidence="1">Mitochondrion outer membrane</location>
        <topology evidence="1">Peripheral membrane protein</topology>
        <orientation evidence="1">Cytoplasmic side</orientation>
    </subcellularLocation>
</comment>
<evidence type="ECO:0000256" key="2">
    <source>
        <dbReference type="ARBA" id="ARBA00022574"/>
    </source>
</evidence>
<dbReference type="PROSITE" id="PS00678">
    <property type="entry name" value="WD_REPEATS_1"/>
    <property type="match status" value="1"/>
</dbReference>
<protein>
    <recommendedName>
        <fullName evidence="5">Mitochondrial division protein 1</fullName>
    </recommendedName>
</protein>
<dbReference type="GO" id="GO:0005634">
    <property type="term" value="C:nucleus"/>
    <property type="evidence" value="ECO:0007669"/>
    <property type="project" value="TreeGrafter"/>
</dbReference>
<organism evidence="8 9">
    <name type="scientific">Talaromyces atroroseus</name>
    <dbReference type="NCBI Taxonomy" id="1441469"/>
    <lineage>
        <taxon>Eukaryota</taxon>
        <taxon>Fungi</taxon>
        <taxon>Dikarya</taxon>
        <taxon>Ascomycota</taxon>
        <taxon>Pezizomycotina</taxon>
        <taxon>Eurotiomycetes</taxon>
        <taxon>Eurotiomycetidae</taxon>
        <taxon>Eurotiales</taxon>
        <taxon>Trichocomaceae</taxon>
        <taxon>Talaromyces</taxon>
        <taxon>Talaromyces sect. Trachyspermi</taxon>
    </lineage>
</organism>
<dbReference type="PROSITE" id="PS50294">
    <property type="entry name" value="WD_REPEATS_REGION"/>
    <property type="match status" value="1"/>
</dbReference>
<dbReference type="Proteomes" id="UP000214365">
    <property type="component" value="Unassembled WGS sequence"/>
</dbReference>
<dbReference type="PROSITE" id="PS50082">
    <property type="entry name" value="WD_REPEATS_2"/>
    <property type="match status" value="1"/>
</dbReference>
<name>A0A1Q5Q6T2_TALAT</name>
<keyword evidence="9" id="KW-1185">Reference proteome</keyword>
<evidence type="ECO:0000256" key="3">
    <source>
        <dbReference type="ARBA" id="ARBA00022737"/>
    </source>
</evidence>
<dbReference type="PANTHER" id="PTHR22847">
    <property type="entry name" value="WD40 REPEAT PROTEIN"/>
    <property type="match status" value="1"/>
</dbReference>
<dbReference type="GO" id="GO:0005741">
    <property type="term" value="C:mitochondrial outer membrane"/>
    <property type="evidence" value="ECO:0007669"/>
    <property type="project" value="UniProtKB-SubCell"/>
</dbReference>
<dbReference type="SMART" id="SM00320">
    <property type="entry name" value="WD40"/>
    <property type="match status" value="1"/>
</dbReference>
<proteinExistence type="inferred from homology"/>
<comment type="caution">
    <text evidence="8">The sequence shown here is derived from an EMBL/GenBank/DDBJ whole genome shotgun (WGS) entry which is preliminary data.</text>
</comment>
<feature type="repeat" description="WD" evidence="7">
    <location>
        <begin position="21"/>
        <end position="62"/>
    </location>
</feature>
<dbReference type="EMBL" id="LFMY01000019">
    <property type="protein sequence ID" value="OKL55552.1"/>
    <property type="molecule type" value="Genomic_DNA"/>
</dbReference>
<dbReference type="OrthoDB" id="4226663at2759"/>
<evidence type="ECO:0000256" key="4">
    <source>
        <dbReference type="ARBA" id="ARBA00038415"/>
    </source>
</evidence>
<dbReference type="InterPro" id="IPR019775">
    <property type="entry name" value="WD40_repeat_CS"/>
</dbReference>
<dbReference type="Gene3D" id="2.130.10.10">
    <property type="entry name" value="YVTN repeat-like/Quinoprotein amine dehydrogenase"/>
    <property type="match status" value="1"/>
</dbReference>
<dbReference type="AlphaFoldDB" id="A0A1Q5Q6T2"/>
<dbReference type="PANTHER" id="PTHR22847:SF637">
    <property type="entry name" value="WD REPEAT DOMAIN 5B"/>
    <property type="match status" value="1"/>
</dbReference>
<dbReference type="InterPro" id="IPR015943">
    <property type="entry name" value="WD40/YVTN_repeat-like_dom_sf"/>
</dbReference>
<sequence>MDIIQLGARVEDDWSPALQTLEGHSSSVCSVAFSPDGQIVASGSYDDTIKLWDAKTRSELQTLNGHSG</sequence>
<dbReference type="STRING" id="1441469.A0A1Q5Q6T2"/>
<reference evidence="8 9" key="1">
    <citation type="submission" date="2015-06" db="EMBL/GenBank/DDBJ databases">
        <title>Talaromyces atroroseus IBT 11181 draft genome.</title>
        <authorList>
            <person name="Rasmussen K.B."/>
            <person name="Rasmussen S."/>
            <person name="Petersen B."/>
            <person name="Sicheritz-Ponten T."/>
            <person name="Mortensen U.H."/>
            <person name="Thrane U."/>
        </authorList>
    </citation>
    <scope>NUCLEOTIDE SEQUENCE [LARGE SCALE GENOMIC DNA]</scope>
    <source>
        <strain evidence="8 9">IBT 11181</strain>
    </source>
</reference>
<accession>A0A1Q5Q6T2</accession>
<dbReference type="GeneID" id="31008917"/>
<comment type="function">
    <text evidence="6">Involved in mitochondrial fission. Acts as an adapter protein required to form mitochondrial fission complexes. Formation of these complexes is required to promote constriction and fission of the mitochondrial compartment at a late step in mitochondrial division.</text>
</comment>
<comment type="similarity">
    <text evidence="4">Belongs to the WD repeat MDV1/CAF4 family.</text>
</comment>